<reference evidence="4 5" key="1">
    <citation type="submission" date="2019-08" db="EMBL/GenBank/DDBJ databases">
        <title>Bradyrhizobium hipponensis sp. nov., a rhizobium isolated from a Lupinus angustifolius root nodule in Tunisia.</title>
        <authorList>
            <person name="Off K."/>
            <person name="Rejili M."/>
            <person name="Mars M."/>
            <person name="Brachmann A."/>
            <person name="Marin M."/>
        </authorList>
    </citation>
    <scope>NUCLEOTIDE SEQUENCE [LARGE SCALE GENOMIC DNA]</scope>
    <source>
        <strain evidence="4 5">CTAW11</strain>
    </source>
</reference>
<evidence type="ECO:0000313" key="5">
    <source>
        <dbReference type="Proteomes" id="UP000324853"/>
    </source>
</evidence>
<keyword evidence="1" id="KW-0175">Coiled coil</keyword>
<dbReference type="EMBL" id="VSSR01000096">
    <property type="protein sequence ID" value="TYL71815.1"/>
    <property type="molecule type" value="Genomic_DNA"/>
</dbReference>
<dbReference type="OrthoDB" id="8252031at2"/>
<keyword evidence="3" id="KW-0812">Transmembrane</keyword>
<keyword evidence="3" id="KW-0472">Membrane</keyword>
<feature type="region of interest" description="Disordered" evidence="2">
    <location>
        <begin position="122"/>
        <end position="171"/>
    </location>
</feature>
<name>A0A5S4VZ70_9BRAD</name>
<evidence type="ECO:0000313" key="4">
    <source>
        <dbReference type="EMBL" id="TYL71815.1"/>
    </source>
</evidence>
<dbReference type="Proteomes" id="UP000324853">
    <property type="component" value="Unassembled WGS sequence"/>
</dbReference>
<keyword evidence="3" id="KW-1133">Transmembrane helix</keyword>
<dbReference type="AlphaFoldDB" id="A0A5S4VZ70"/>
<protein>
    <recommendedName>
        <fullName evidence="6">SlyX family protein</fullName>
    </recommendedName>
</protein>
<proteinExistence type="predicted"/>
<comment type="caution">
    <text evidence="4">The sequence shown here is derived from an EMBL/GenBank/DDBJ whole genome shotgun (WGS) entry which is preliminary data.</text>
</comment>
<accession>A0A5S4VZ70</accession>
<evidence type="ECO:0008006" key="6">
    <source>
        <dbReference type="Google" id="ProtNLM"/>
    </source>
</evidence>
<keyword evidence="5" id="KW-1185">Reference proteome</keyword>
<evidence type="ECO:0000256" key="3">
    <source>
        <dbReference type="SAM" id="Phobius"/>
    </source>
</evidence>
<evidence type="ECO:0000256" key="2">
    <source>
        <dbReference type="SAM" id="MobiDB-lite"/>
    </source>
</evidence>
<feature type="transmembrane region" description="Helical" evidence="3">
    <location>
        <begin position="23"/>
        <end position="42"/>
    </location>
</feature>
<organism evidence="4 5">
    <name type="scientific">Bradyrhizobium cytisi</name>
    <dbReference type="NCBI Taxonomy" id="515489"/>
    <lineage>
        <taxon>Bacteria</taxon>
        <taxon>Pseudomonadati</taxon>
        <taxon>Pseudomonadota</taxon>
        <taxon>Alphaproteobacteria</taxon>
        <taxon>Hyphomicrobiales</taxon>
        <taxon>Nitrobacteraceae</taxon>
        <taxon>Bradyrhizobium</taxon>
    </lineage>
</organism>
<sequence>MMDAIEQPAASELPPVLHRSSRHLGWVVVVFVCLCTAGVYFLTDVRQYLESSAVRDAAPTRNMSPDDRAVLSEVISGEQKASDGIAELNRSITAQEADLKRISDQIAALTSRIDSLPNLVLTASRPSVPSPPSAQADPKPVRKLAPPSKPQGPTSVGGAPLVSPPGTDEPR</sequence>
<feature type="coiled-coil region" evidence="1">
    <location>
        <begin position="85"/>
        <end position="112"/>
    </location>
</feature>
<gene>
    <name evidence="4" type="ORF">FXB38_39675</name>
</gene>
<evidence type="ECO:0000256" key="1">
    <source>
        <dbReference type="SAM" id="Coils"/>
    </source>
</evidence>